<dbReference type="GO" id="GO:0034040">
    <property type="term" value="F:ATPase-coupled lipid transmembrane transporter activity"/>
    <property type="evidence" value="ECO:0007669"/>
    <property type="project" value="TreeGrafter"/>
</dbReference>
<dbReference type="SMART" id="SM00382">
    <property type="entry name" value="AAA"/>
    <property type="match status" value="1"/>
</dbReference>
<dbReference type="SUPFAM" id="SSF52540">
    <property type="entry name" value="P-loop containing nucleoside triphosphate hydrolases"/>
    <property type="match status" value="1"/>
</dbReference>
<dbReference type="InterPro" id="IPR039421">
    <property type="entry name" value="Type_1_exporter"/>
</dbReference>
<dbReference type="eggNOG" id="COG1132">
    <property type="taxonomic scope" value="Bacteria"/>
</dbReference>
<keyword evidence="11" id="KW-1185">Reference proteome</keyword>
<dbReference type="EC" id="3.6.3.-" evidence="10"/>
<evidence type="ECO:0000259" key="9">
    <source>
        <dbReference type="PROSITE" id="PS50929"/>
    </source>
</evidence>
<dbReference type="Pfam" id="PF00664">
    <property type="entry name" value="ABC_membrane"/>
    <property type="match status" value="1"/>
</dbReference>
<feature type="transmembrane region" description="Helical" evidence="7">
    <location>
        <begin position="320"/>
        <end position="340"/>
    </location>
</feature>
<evidence type="ECO:0000256" key="2">
    <source>
        <dbReference type="ARBA" id="ARBA00022692"/>
    </source>
</evidence>
<feature type="domain" description="ABC transporter" evidence="8">
    <location>
        <begin position="389"/>
        <end position="623"/>
    </location>
</feature>
<accession>Q0RBQ2</accession>
<evidence type="ECO:0000256" key="4">
    <source>
        <dbReference type="ARBA" id="ARBA00022840"/>
    </source>
</evidence>
<dbReference type="GO" id="GO:0016887">
    <property type="term" value="F:ATP hydrolysis activity"/>
    <property type="evidence" value="ECO:0007669"/>
    <property type="project" value="InterPro"/>
</dbReference>
<evidence type="ECO:0000256" key="6">
    <source>
        <dbReference type="ARBA" id="ARBA00023136"/>
    </source>
</evidence>
<dbReference type="InterPro" id="IPR003439">
    <property type="entry name" value="ABC_transporter-like_ATP-bd"/>
</dbReference>
<comment type="subcellular location">
    <subcellularLocation>
        <location evidence="1">Cell membrane</location>
        <topology evidence="1">Multi-pass membrane protein</topology>
    </subcellularLocation>
</comment>
<keyword evidence="2 7" id="KW-0812">Transmembrane</keyword>
<dbReference type="HOGENOM" id="CLU_000604_84_3_11"/>
<evidence type="ECO:0000313" key="10">
    <source>
        <dbReference type="EMBL" id="CAJ65132.1"/>
    </source>
</evidence>
<dbReference type="AlphaFoldDB" id="Q0RBQ2"/>
<proteinExistence type="predicted"/>
<keyword evidence="6 7" id="KW-0472">Membrane</keyword>
<dbReference type="Gene3D" id="1.20.1560.10">
    <property type="entry name" value="ABC transporter type 1, transmembrane domain"/>
    <property type="match status" value="1"/>
</dbReference>
<dbReference type="Gene3D" id="3.40.50.300">
    <property type="entry name" value="P-loop containing nucleotide triphosphate hydrolases"/>
    <property type="match status" value="1"/>
</dbReference>
<feature type="transmembrane region" description="Helical" evidence="7">
    <location>
        <begin position="281"/>
        <end position="300"/>
    </location>
</feature>
<dbReference type="Pfam" id="PF00005">
    <property type="entry name" value="ABC_tran"/>
    <property type="match status" value="1"/>
</dbReference>
<evidence type="ECO:0000313" key="11">
    <source>
        <dbReference type="Proteomes" id="UP000000657"/>
    </source>
</evidence>
<dbReference type="STRING" id="326424.FRAAL6509"/>
<dbReference type="PROSITE" id="PS50929">
    <property type="entry name" value="ABC_TM1F"/>
    <property type="match status" value="1"/>
</dbReference>
<dbReference type="KEGG" id="fal:FRAAL6509"/>
<dbReference type="GO" id="GO:0140359">
    <property type="term" value="F:ABC-type transporter activity"/>
    <property type="evidence" value="ECO:0007669"/>
    <property type="project" value="InterPro"/>
</dbReference>
<sequence length="632" mass="69932">MRIPPPACHDFRVDAAGDDIPWQRTGSAESSAGDIGSAARGEPGRHAGLRSYLGFVGTFKGSLLVVVAFFAVSNTALAILPVFIGRFVQSLAQVTESTDGVYRYAAILIGCNLLHDLTWRTGELTYLRLLNDRGYEYENILFRSVIDERYPYFVGKFTGKISSYIASLGREFREILETTCFTYVEQVIRVPSIVIIMFSVNVYSGLTFLVAVLLMMAVGRHTVSRSSRAEKRLADEVSEMDGYVIDVIANFVSVKSFRQETAEYEQVTRRRRAVIEAARSSFFWTIVFWASMSLVVRYLVWPVSILLNLHLYLTGELSLAQFATFLSVLVMFSDFIWGTVWEIAELNLRLARVEEAYHYLFAGRPVTADRPAVLAGTSPAAVPGAPGRLEFRGLSFAYPENDGRPVLAGIDLTIEPGEKIGIVGRSGSGKTTLVKLLLGYYPLPADTVRLDGRPTPNYALGAAISYVPQDTTLFHRSIRDNITYGTAAAATQEQVESAARRAHAHGFISQAPEGYDTVVGERGIKLSTGQRQRIAIARAFLDDKPMLVLDEATSALDSESEVLVQHALEELWRGKTVIAVAHRLSTLLNMDRIIVLADGGIVEQGSHRELLDRRGRYHALWQRQSGGMIPVD</sequence>
<dbReference type="GO" id="GO:0005524">
    <property type="term" value="F:ATP binding"/>
    <property type="evidence" value="ECO:0007669"/>
    <property type="project" value="UniProtKB-KW"/>
</dbReference>
<reference evidence="10 11" key="1">
    <citation type="journal article" date="2007" name="Genome Res.">
        <title>Genome characteristics of facultatively symbiotic Frankia sp. strains reflect host range and host plant biogeography.</title>
        <authorList>
            <person name="Normand P."/>
            <person name="Lapierre P."/>
            <person name="Tisa L.S."/>
            <person name="Gogarten J.P."/>
            <person name="Alloisio N."/>
            <person name="Bagnarol E."/>
            <person name="Bassi C.A."/>
            <person name="Berry A.M."/>
            <person name="Bickhart D.M."/>
            <person name="Choisne N."/>
            <person name="Couloux A."/>
            <person name="Cournoyer B."/>
            <person name="Cruveiller S."/>
            <person name="Daubin V."/>
            <person name="Demange N."/>
            <person name="Francino M.P."/>
            <person name="Goltsman E."/>
            <person name="Huang Y."/>
            <person name="Kopp O.R."/>
            <person name="Labarre L."/>
            <person name="Lapidus A."/>
            <person name="Lavire C."/>
            <person name="Marechal J."/>
            <person name="Martinez M."/>
            <person name="Mastronunzio J.E."/>
            <person name="Mullin B.C."/>
            <person name="Niemann J."/>
            <person name="Pujic P."/>
            <person name="Rawnsley T."/>
            <person name="Rouy Z."/>
            <person name="Schenowitz C."/>
            <person name="Sellstedt A."/>
            <person name="Tavares F."/>
            <person name="Tomkins J.P."/>
            <person name="Vallenet D."/>
            <person name="Valverde C."/>
            <person name="Wall L.G."/>
            <person name="Wang Y."/>
            <person name="Medigue C."/>
            <person name="Benson D.R."/>
        </authorList>
    </citation>
    <scope>NUCLEOTIDE SEQUENCE [LARGE SCALE GENOMIC DNA]</scope>
    <source>
        <strain evidence="11">DSM 45986 / CECT 9034 / ACN14a</strain>
    </source>
</reference>
<keyword evidence="5 7" id="KW-1133">Transmembrane helix</keyword>
<feature type="transmembrane region" description="Helical" evidence="7">
    <location>
        <begin position="63"/>
        <end position="84"/>
    </location>
</feature>
<dbReference type="InterPro" id="IPR011527">
    <property type="entry name" value="ABC1_TM_dom"/>
</dbReference>
<dbReference type="PROSITE" id="PS50893">
    <property type="entry name" value="ABC_TRANSPORTER_2"/>
    <property type="match status" value="1"/>
</dbReference>
<dbReference type="InterPro" id="IPR003593">
    <property type="entry name" value="AAA+_ATPase"/>
</dbReference>
<evidence type="ECO:0000256" key="7">
    <source>
        <dbReference type="SAM" id="Phobius"/>
    </source>
</evidence>
<gene>
    <name evidence="10" type="ordered locus">FRAAL6509</name>
</gene>
<dbReference type="EMBL" id="CT573213">
    <property type="protein sequence ID" value="CAJ65132.1"/>
    <property type="molecule type" value="Genomic_DNA"/>
</dbReference>
<feature type="transmembrane region" description="Helical" evidence="7">
    <location>
        <begin position="193"/>
        <end position="218"/>
    </location>
</feature>
<evidence type="ECO:0000256" key="5">
    <source>
        <dbReference type="ARBA" id="ARBA00022989"/>
    </source>
</evidence>
<evidence type="ECO:0000256" key="1">
    <source>
        <dbReference type="ARBA" id="ARBA00004651"/>
    </source>
</evidence>
<protein>
    <submittedName>
        <fullName evidence="10">Transport protein (ABC superfamily, ATP_bind)</fullName>
        <ecNumber evidence="10">3.6.3.-</ecNumber>
    </submittedName>
</protein>
<dbReference type="SUPFAM" id="SSF90123">
    <property type="entry name" value="ABC transporter transmembrane region"/>
    <property type="match status" value="1"/>
</dbReference>
<feature type="domain" description="ABC transmembrane type-1" evidence="9">
    <location>
        <begin position="64"/>
        <end position="348"/>
    </location>
</feature>
<dbReference type="PANTHER" id="PTHR24221:SF654">
    <property type="entry name" value="ATP-BINDING CASSETTE SUB-FAMILY B MEMBER 6"/>
    <property type="match status" value="1"/>
</dbReference>
<name>Q0RBQ2_FRAAA</name>
<dbReference type="Proteomes" id="UP000000657">
    <property type="component" value="Chromosome"/>
</dbReference>
<dbReference type="GO" id="GO:0005886">
    <property type="term" value="C:plasma membrane"/>
    <property type="evidence" value="ECO:0007669"/>
    <property type="project" value="UniProtKB-SubCell"/>
</dbReference>
<dbReference type="PANTHER" id="PTHR24221">
    <property type="entry name" value="ATP-BINDING CASSETTE SUB-FAMILY B"/>
    <property type="match status" value="1"/>
</dbReference>
<dbReference type="InterPro" id="IPR036640">
    <property type="entry name" value="ABC1_TM_sf"/>
</dbReference>
<dbReference type="FunFam" id="3.40.50.300:FF:000218">
    <property type="entry name" value="Multidrug ABC transporter ATP-binding protein"/>
    <property type="match status" value="1"/>
</dbReference>
<organism evidence="10 11">
    <name type="scientific">Frankia alni (strain DSM 45986 / CECT 9034 / ACN14a)</name>
    <dbReference type="NCBI Taxonomy" id="326424"/>
    <lineage>
        <taxon>Bacteria</taxon>
        <taxon>Bacillati</taxon>
        <taxon>Actinomycetota</taxon>
        <taxon>Actinomycetes</taxon>
        <taxon>Frankiales</taxon>
        <taxon>Frankiaceae</taxon>
        <taxon>Frankia</taxon>
    </lineage>
</organism>
<evidence type="ECO:0000256" key="3">
    <source>
        <dbReference type="ARBA" id="ARBA00022741"/>
    </source>
</evidence>
<evidence type="ECO:0000259" key="8">
    <source>
        <dbReference type="PROSITE" id="PS50893"/>
    </source>
</evidence>
<dbReference type="RefSeq" id="WP_011607550.1">
    <property type="nucleotide sequence ID" value="NC_008278.1"/>
</dbReference>
<keyword evidence="4" id="KW-0067">ATP-binding</keyword>
<keyword evidence="3" id="KW-0547">Nucleotide-binding</keyword>
<dbReference type="InterPro" id="IPR027417">
    <property type="entry name" value="P-loop_NTPase"/>
</dbReference>
<keyword evidence="10" id="KW-0378">Hydrolase</keyword>